<evidence type="ECO:0000313" key="6">
    <source>
        <dbReference type="EMBL" id="CAG7652348.1"/>
    </source>
</evidence>
<feature type="transmembrane region" description="Helical" evidence="5">
    <location>
        <begin position="18"/>
        <end position="39"/>
    </location>
</feature>
<feature type="transmembrane region" description="Helical" evidence="5">
    <location>
        <begin position="327"/>
        <end position="346"/>
    </location>
</feature>
<feature type="transmembrane region" description="Helical" evidence="5">
    <location>
        <begin position="194"/>
        <end position="215"/>
    </location>
</feature>
<evidence type="ECO:0008006" key="8">
    <source>
        <dbReference type="Google" id="ProtNLM"/>
    </source>
</evidence>
<accession>A0A8J2JBR6</accession>
<feature type="transmembrane region" description="Helical" evidence="5">
    <location>
        <begin position="300"/>
        <end position="320"/>
    </location>
</feature>
<name>A0A8J2JBR6_9HEXA</name>
<keyword evidence="3 5" id="KW-0472">Membrane</keyword>
<evidence type="ECO:0000256" key="2">
    <source>
        <dbReference type="ARBA" id="ARBA00022989"/>
    </source>
</evidence>
<dbReference type="PANTHER" id="PTHR23121:SF10">
    <property type="entry name" value="MAJOR FACILITATOR SUPERFAMILY DOMAIN-CONTAINING PROTEIN 4A"/>
    <property type="match status" value="1"/>
</dbReference>
<feature type="transmembrane region" description="Helical" evidence="5">
    <location>
        <begin position="387"/>
        <end position="408"/>
    </location>
</feature>
<keyword evidence="1 5" id="KW-0812">Transmembrane</keyword>
<dbReference type="Pfam" id="PF07690">
    <property type="entry name" value="MFS_1"/>
    <property type="match status" value="1"/>
</dbReference>
<comment type="caution">
    <text evidence="6">The sequence shown here is derived from an EMBL/GenBank/DDBJ whole genome shotgun (WGS) entry which is preliminary data.</text>
</comment>
<dbReference type="PANTHER" id="PTHR23121">
    <property type="entry name" value="SODIUM-DEPENDENT GLUCOSE TRANSPORTER 1"/>
    <property type="match status" value="1"/>
</dbReference>
<feature type="region of interest" description="Disordered" evidence="4">
    <location>
        <begin position="225"/>
        <end position="247"/>
    </location>
</feature>
<dbReference type="EMBL" id="CAJVCH010004241">
    <property type="protein sequence ID" value="CAG7652348.1"/>
    <property type="molecule type" value="Genomic_DNA"/>
</dbReference>
<evidence type="ECO:0000256" key="1">
    <source>
        <dbReference type="ARBA" id="ARBA00022692"/>
    </source>
</evidence>
<feature type="transmembrane region" description="Helical" evidence="5">
    <location>
        <begin position="257"/>
        <end position="280"/>
    </location>
</feature>
<reference evidence="6" key="1">
    <citation type="submission" date="2021-06" db="EMBL/GenBank/DDBJ databases">
        <authorList>
            <person name="Hodson N. C."/>
            <person name="Mongue J. A."/>
            <person name="Jaron S. K."/>
        </authorList>
    </citation>
    <scope>NUCLEOTIDE SEQUENCE</scope>
</reference>
<gene>
    <name evidence="6" type="ORF">AFUS01_LOCUS791</name>
</gene>
<feature type="transmembrane region" description="Helical" evidence="5">
    <location>
        <begin position="59"/>
        <end position="78"/>
    </location>
</feature>
<dbReference type="OrthoDB" id="413079at2759"/>
<feature type="transmembrane region" description="Helical" evidence="5">
    <location>
        <begin position="414"/>
        <end position="436"/>
    </location>
</feature>
<organism evidence="6 7">
    <name type="scientific">Allacma fusca</name>
    <dbReference type="NCBI Taxonomy" id="39272"/>
    <lineage>
        <taxon>Eukaryota</taxon>
        <taxon>Metazoa</taxon>
        <taxon>Ecdysozoa</taxon>
        <taxon>Arthropoda</taxon>
        <taxon>Hexapoda</taxon>
        <taxon>Collembola</taxon>
        <taxon>Symphypleona</taxon>
        <taxon>Sminthuridae</taxon>
        <taxon>Allacma</taxon>
    </lineage>
</organism>
<protein>
    <recommendedName>
        <fullName evidence="8">Sodium-dependent glucose transporter 1</fullName>
    </recommendedName>
</protein>
<dbReference type="InterPro" id="IPR011701">
    <property type="entry name" value="MFS"/>
</dbReference>
<keyword evidence="7" id="KW-1185">Reference proteome</keyword>
<feature type="transmembrane region" description="Helical" evidence="5">
    <location>
        <begin position="352"/>
        <end position="375"/>
    </location>
</feature>
<dbReference type="AlphaFoldDB" id="A0A8J2JBR6"/>
<sequence length="447" mass="48659">MVEGPQSVFSQASRLKKYIASFGVFYGAFTFGICISFLNPTILDFSHKFDSPVDHVSKVFSVSLATYLVGALAGGIILKFLNRQLFVMIMLTLMTLSLFTIPYANTEIEFFTLAGVMGLGNGGFDAAQLAWIIDIWRHEAAPFILTQHFAVSVGRLVPPLLLGPFLSEEKEEGEAEFIISTTSEPYQSRLHVPFAIGAAFILVCLISQAALYLFVFRPTKSNTNNVATQETQEDKEKGDESTNELSQSGGESLKRKILLIVLICCVLGFYQGMELCTAQFIPTFSHFSEVGLSEKQSARIALGLQLGFALGRLLGIFLVLKIAPHFLFAGNFLLLLASNIILLICGGSSVEWLWVGSIAIGLGMSTVLPAVYAYIEKYIFVSDSIASIVAGFGGLVAFVYPIIVGNAVEYNPEVMTYVNFLSIAVCGVASVALFYITHVRGSNKESI</sequence>
<evidence type="ECO:0000256" key="5">
    <source>
        <dbReference type="SAM" id="Phobius"/>
    </source>
</evidence>
<evidence type="ECO:0000313" key="7">
    <source>
        <dbReference type="Proteomes" id="UP000708208"/>
    </source>
</evidence>
<evidence type="ECO:0000256" key="3">
    <source>
        <dbReference type="ARBA" id="ARBA00023136"/>
    </source>
</evidence>
<dbReference type="Proteomes" id="UP000708208">
    <property type="component" value="Unassembled WGS sequence"/>
</dbReference>
<evidence type="ECO:0000256" key="4">
    <source>
        <dbReference type="SAM" id="MobiDB-lite"/>
    </source>
</evidence>
<keyword evidence="2 5" id="KW-1133">Transmembrane helix</keyword>
<proteinExistence type="predicted"/>
<dbReference type="GO" id="GO:0022857">
    <property type="term" value="F:transmembrane transporter activity"/>
    <property type="evidence" value="ECO:0007669"/>
    <property type="project" value="InterPro"/>
</dbReference>
<feature type="transmembrane region" description="Helical" evidence="5">
    <location>
        <begin position="85"/>
        <end position="104"/>
    </location>
</feature>